<keyword evidence="1" id="KW-0472">Membrane</keyword>
<feature type="transmembrane region" description="Helical" evidence="1">
    <location>
        <begin position="73"/>
        <end position="98"/>
    </location>
</feature>
<dbReference type="EMBL" id="LUGO01000024">
    <property type="protein sequence ID" value="OXS41818.1"/>
    <property type="molecule type" value="Genomic_DNA"/>
</dbReference>
<accession>A0A226REU9</accession>
<proteinExistence type="predicted"/>
<evidence type="ECO:0000313" key="2">
    <source>
        <dbReference type="EMBL" id="OXS41818.1"/>
    </source>
</evidence>
<dbReference type="InterPro" id="IPR021560">
    <property type="entry name" value="DUF3021"/>
</dbReference>
<organism evidence="2 3">
    <name type="scientific">Ligilactobacillus agilis</name>
    <dbReference type="NCBI Taxonomy" id="1601"/>
    <lineage>
        <taxon>Bacteria</taxon>
        <taxon>Bacillati</taxon>
        <taxon>Bacillota</taxon>
        <taxon>Bacilli</taxon>
        <taxon>Lactobacillales</taxon>
        <taxon>Lactobacillaceae</taxon>
        <taxon>Ligilactobacillus</taxon>
    </lineage>
</organism>
<dbReference type="AlphaFoldDB" id="A0A226REU9"/>
<evidence type="ECO:0000256" key="1">
    <source>
        <dbReference type="SAM" id="Phobius"/>
    </source>
</evidence>
<dbReference type="Pfam" id="PF11457">
    <property type="entry name" value="DUF3021"/>
    <property type="match status" value="1"/>
</dbReference>
<feature type="transmembrane region" description="Helical" evidence="1">
    <location>
        <begin position="7"/>
        <end position="28"/>
    </location>
</feature>
<sequence>MQKVKIIFNQTMMISTAILFEIGIQTLIQHLISGAKSFTWAWYFPISICVVGFLCSLPTYFILDLDGVNRREIWIRIGIHFILVGVILGLCGCLFHWYDSLFDFIVIIPEYIIIYIFIWGVMGWFAKVDEKKINEAIKNVRDVE</sequence>
<comment type="caution">
    <text evidence="2">The sequence shown here is derived from an EMBL/GenBank/DDBJ whole genome shotgun (WGS) entry which is preliminary data.</text>
</comment>
<feature type="transmembrane region" description="Helical" evidence="1">
    <location>
        <begin position="104"/>
        <end position="126"/>
    </location>
</feature>
<reference evidence="2 3" key="1">
    <citation type="submission" date="2016-03" db="EMBL/GenBank/DDBJ databases">
        <title>Sequencing of Lactobacillus Species from Commercial Turkeys.</title>
        <authorList>
            <person name="Johnson T.J."/>
            <person name="Youmans B.P."/>
            <person name="Case K.A."/>
        </authorList>
    </citation>
    <scope>NUCLEOTIDE SEQUENCE [LARGE SCALE GENOMIC DNA]</scope>
    <source>
        <strain evidence="2 3">UMNLA1</strain>
    </source>
</reference>
<protein>
    <recommendedName>
        <fullName evidence="4">DUF3021 domain-containing protein</fullName>
    </recommendedName>
</protein>
<gene>
    <name evidence="2" type="ORF">AYP69_01665</name>
</gene>
<keyword evidence="1" id="KW-0812">Transmembrane</keyword>
<dbReference type="RefSeq" id="WP_089143789.1">
    <property type="nucleotide sequence ID" value="NZ_BLAP01000036.1"/>
</dbReference>
<name>A0A226REU9_9LACO</name>
<dbReference type="Proteomes" id="UP000215261">
    <property type="component" value="Unassembled WGS sequence"/>
</dbReference>
<keyword evidence="1" id="KW-1133">Transmembrane helix</keyword>
<feature type="transmembrane region" description="Helical" evidence="1">
    <location>
        <begin position="40"/>
        <end position="61"/>
    </location>
</feature>
<evidence type="ECO:0008006" key="4">
    <source>
        <dbReference type="Google" id="ProtNLM"/>
    </source>
</evidence>
<evidence type="ECO:0000313" key="3">
    <source>
        <dbReference type="Proteomes" id="UP000215261"/>
    </source>
</evidence>